<dbReference type="GO" id="GO:0016614">
    <property type="term" value="F:oxidoreductase activity, acting on CH-OH group of donors"/>
    <property type="evidence" value="ECO:0007669"/>
    <property type="project" value="InterPro"/>
</dbReference>
<keyword evidence="4 5" id="KW-0274">FAD</keyword>
<evidence type="ECO:0000256" key="7">
    <source>
        <dbReference type="SAM" id="Phobius"/>
    </source>
</evidence>
<name>A0A8S3SND2_MYTED</name>
<dbReference type="SUPFAM" id="SSF51905">
    <property type="entry name" value="FAD/NAD(P)-binding domain"/>
    <property type="match status" value="1"/>
</dbReference>
<comment type="caution">
    <text evidence="10">The sequence shown here is derived from an EMBL/GenBank/DDBJ whole genome shotgun (WGS) entry which is preliminary data.</text>
</comment>
<dbReference type="Pfam" id="PF05199">
    <property type="entry name" value="GMC_oxred_C"/>
    <property type="match status" value="1"/>
</dbReference>
<dbReference type="SUPFAM" id="SSF54373">
    <property type="entry name" value="FAD-linked reductases, C-terminal domain"/>
    <property type="match status" value="1"/>
</dbReference>
<protein>
    <submittedName>
        <fullName evidence="10">Glucose dehydrogenase [FAD, quinone]</fullName>
    </submittedName>
</protein>
<evidence type="ECO:0000313" key="11">
    <source>
        <dbReference type="Proteomes" id="UP000683360"/>
    </source>
</evidence>
<dbReference type="AlphaFoldDB" id="A0A8S3SND2"/>
<feature type="binding site" evidence="5">
    <location>
        <position position="190"/>
    </location>
    <ligand>
        <name>FAD</name>
        <dbReference type="ChEBI" id="CHEBI:57692"/>
    </ligand>
</feature>
<keyword evidence="7" id="KW-0812">Transmembrane</keyword>
<evidence type="ECO:0000256" key="5">
    <source>
        <dbReference type="PIRSR" id="PIRSR000137-2"/>
    </source>
</evidence>
<evidence type="ECO:0000313" key="10">
    <source>
        <dbReference type="EMBL" id="CAG2222351.1"/>
    </source>
</evidence>
<dbReference type="InterPro" id="IPR036188">
    <property type="entry name" value="FAD/NAD-bd_sf"/>
</dbReference>
<feature type="domain" description="Glucose-methanol-choline oxidoreductase N-terminal" evidence="8">
    <location>
        <begin position="184"/>
        <end position="207"/>
    </location>
</feature>
<evidence type="ECO:0000259" key="9">
    <source>
        <dbReference type="PROSITE" id="PS00624"/>
    </source>
</evidence>
<feature type="transmembrane region" description="Helical" evidence="7">
    <location>
        <begin position="63"/>
        <end position="84"/>
    </location>
</feature>
<organism evidence="10 11">
    <name type="scientific">Mytilus edulis</name>
    <name type="common">Blue mussel</name>
    <dbReference type="NCBI Taxonomy" id="6550"/>
    <lineage>
        <taxon>Eukaryota</taxon>
        <taxon>Metazoa</taxon>
        <taxon>Spiralia</taxon>
        <taxon>Lophotrochozoa</taxon>
        <taxon>Mollusca</taxon>
        <taxon>Bivalvia</taxon>
        <taxon>Autobranchia</taxon>
        <taxon>Pteriomorphia</taxon>
        <taxon>Mytilida</taxon>
        <taxon>Mytiloidea</taxon>
        <taxon>Mytilidae</taxon>
        <taxon>Mytilinae</taxon>
        <taxon>Mytilus</taxon>
    </lineage>
</organism>
<dbReference type="InterPro" id="IPR000172">
    <property type="entry name" value="GMC_OxRdtase_N"/>
</dbReference>
<dbReference type="PIRSF" id="PIRSF000137">
    <property type="entry name" value="Alcohol_oxidase"/>
    <property type="match status" value="1"/>
</dbReference>
<dbReference type="Gene3D" id="3.50.50.60">
    <property type="entry name" value="FAD/NAD(P)-binding domain"/>
    <property type="match status" value="1"/>
</dbReference>
<dbReference type="PANTHER" id="PTHR11552:SF147">
    <property type="entry name" value="CHOLINE DEHYDROGENASE, MITOCHONDRIAL"/>
    <property type="match status" value="1"/>
</dbReference>
<dbReference type="InterPro" id="IPR012132">
    <property type="entry name" value="GMC_OxRdtase"/>
</dbReference>
<comment type="cofactor">
    <cofactor evidence="1 5">
        <name>FAD</name>
        <dbReference type="ChEBI" id="CHEBI:57692"/>
    </cofactor>
</comment>
<dbReference type="GO" id="GO:0050660">
    <property type="term" value="F:flavin adenine dinucleotide binding"/>
    <property type="evidence" value="ECO:0007669"/>
    <property type="project" value="InterPro"/>
</dbReference>
<keyword evidence="7" id="KW-0472">Membrane</keyword>
<gene>
    <name evidence="10" type="ORF">MEDL_35657</name>
</gene>
<evidence type="ECO:0000256" key="1">
    <source>
        <dbReference type="ARBA" id="ARBA00001974"/>
    </source>
</evidence>
<reference evidence="10" key="1">
    <citation type="submission" date="2021-03" db="EMBL/GenBank/DDBJ databases">
        <authorList>
            <person name="Bekaert M."/>
        </authorList>
    </citation>
    <scope>NUCLEOTIDE SEQUENCE</scope>
</reference>
<keyword evidence="3 6" id="KW-0285">Flavoprotein</keyword>
<dbReference type="Pfam" id="PF00732">
    <property type="entry name" value="GMC_oxred_N"/>
    <property type="match status" value="1"/>
</dbReference>
<evidence type="ECO:0000256" key="6">
    <source>
        <dbReference type="RuleBase" id="RU003968"/>
    </source>
</evidence>
<dbReference type="InterPro" id="IPR007867">
    <property type="entry name" value="GMC_OxRtase_C"/>
</dbReference>
<evidence type="ECO:0000259" key="8">
    <source>
        <dbReference type="PROSITE" id="PS00623"/>
    </source>
</evidence>
<keyword evidence="11" id="KW-1185">Reference proteome</keyword>
<keyword evidence="7" id="KW-1133">Transmembrane helix</keyword>
<dbReference type="PANTHER" id="PTHR11552">
    <property type="entry name" value="GLUCOSE-METHANOL-CHOLINE GMC OXIDOREDUCTASE"/>
    <property type="match status" value="1"/>
</dbReference>
<proteinExistence type="inferred from homology"/>
<dbReference type="OrthoDB" id="269227at2759"/>
<feature type="binding site" evidence="5">
    <location>
        <position position="186"/>
    </location>
    <ligand>
        <name>FAD</name>
        <dbReference type="ChEBI" id="CHEBI:57692"/>
    </ligand>
</feature>
<dbReference type="Gene3D" id="3.30.560.10">
    <property type="entry name" value="Glucose Oxidase, domain 3"/>
    <property type="match status" value="1"/>
</dbReference>
<evidence type="ECO:0000256" key="4">
    <source>
        <dbReference type="ARBA" id="ARBA00022827"/>
    </source>
</evidence>
<dbReference type="PROSITE" id="PS00624">
    <property type="entry name" value="GMC_OXRED_2"/>
    <property type="match status" value="1"/>
</dbReference>
<dbReference type="EMBL" id="CAJPWZ010001742">
    <property type="protein sequence ID" value="CAG2222351.1"/>
    <property type="molecule type" value="Genomic_DNA"/>
</dbReference>
<sequence>MEDIQIPSLYDSPYHSRGGYLTVSKTGNTPLPELFRKASEELGYKTVDKNCEEQIGHLHFHSAIMIGKIATVVVLLSIVLAFYWQEDNEVQDMFLIKTMNKTYDYIVVGAGSTGAVIASRLSEDPNVNILLIEAGGSELESDTFRVPLKASLAQKTEHDWAYYTVPQKNSQKGMNEQRSFWPRGRVLGGTSNLNYMAFVRGSRHDYNQWEKEGCKGWSYKDVLPYFLKMEDIQIPSLYNSSYHSRGGYLTVSQTGDTPLPELYRKASEELGYKTVDKNGEDQIGFSYMQSSVRNGERCSTVKAYIRPVMNRPNLHISINTMATKILIENKKAKGLEVIQNNRKIQVFANKEVILSGGAVNSPVLLMLSGVGPKDHLQELGIPVVADLPVGNNLQDHMMFHMKYNINSSIAINTQTFQAPIPKVQYALSKTGIYSGSGLEADLMDKIPNRNPEEPDYPDYQMTLFSVAQDEGFLDYGLDMNIKPEVTKLFKTRAKSNEFSYSLIGLHPKSRGTIRLQSTDPFDPPLIDPHYLDNPYDIKVMTAAIRKTQQLMNTKVFKQLGSTLVRRDFPGICDKVKFDTDEYWECLIRYFTVTVYHPVSTCRMGAVTDSSAVVDPELRVKGILNLRVADASVMRNEPSGNTNAPCIMIGEKAADLIRGKDTVFDFRKQISKLKL</sequence>
<accession>A0A8S3SND2</accession>
<dbReference type="Proteomes" id="UP000683360">
    <property type="component" value="Unassembled WGS sequence"/>
</dbReference>
<feature type="domain" description="Glucose-methanol-choline oxidoreductase N-terminal" evidence="9">
    <location>
        <begin position="357"/>
        <end position="371"/>
    </location>
</feature>
<comment type="similarity">
    <text evidence="2 6">Belongs to the GMC oxidoreductase family.</text>
</comment>
<dbReference type="PROSITE" id="PS00623">
    <property type="entry name" value="GMC_OXRED_1"/>
    <property type="match status" value="1"/>
</dbReference>
<evidence type="ECO:0000256" key="2">
    <source>
        <dbReference type="ARBA" id="ARBA00010790"/>
    </source>
</evidence>
<evidence type="ECO:0000256" key="3">
    <source>
        <dbReference type="ARBA" id="ARBA00022630"/>
    </source>
</evidence>